<evidence type="ECO:0000256" key="2">
    <source>
        <dbReference type="SAM" id="MobiDB-lite"/>
    </source>
</evidence>
<dbReference type="Ensembl" id="ENSCWAT00000015552.1">
    <property type="protein sequence ID" value="ENSCWAP00000014340.1"/>
    <property type="gene ID" value="ENSCWAG00000011110.1"/>
</dbReference>
<dbReference type="Proteomes" id="UP000694540">
    <property type="component" value="Unplaced"/>
</dbReference>
<proteinExistence type="inferred from homology"/>
<organism evidence="3 4">
    <name type="scientific">Catagonus wagneri</name>
    <name type="common">Chacoan peccary</name>
    <dbReference type="NCBI Taxonomy" id="51154"/>
    <lineage>
        <taxon>Eukaryota</taxon>
        <taxon>Metazoa</taxon>
        <taxon>Chordata</taxon>
        <taxon>Craniata</taxon>
        <taxon>Vertebrata</taxon>
        <taxon>Euteleostomi</taxon>
        <taxon>Mammalia</taxon>
        <taxon>Eutheria</taxon>
        <taxon>Laurasiatheria</taxon>
        <taxon>Artiodactyla</taxon>
        <taxon>Suina</taxon>
        <taxon>Tayassuidae</taxon>
        <taxon>Catagonus</taxon>
    </lineage>
</organism>
<feature type="compositionally biased region" description="Basic and acidic residues" evidence="2">
    <location>
        <begin position="460"/>
        <end position="469"/>
    </location>
</feature>
<evidence type="ECO:0000256" key="1">
    <source>
        <dbReference type="ARBA" id="ARBA00035009"/>
    </source>
</evidence>
<comment type="similarity">
    <text evidence="1">Belongs to the SPATA31 family.</text>
</comment>
<protein>
    <submittedName>
        <fullName evidence="3">Uncharacterized protein</fullName>
    </submittedName>
</protein>
<dbReference type="PANTHER" id="PTHR21859">
    <property type="entry name" value="ACROSOME-SPECIFIC PROTEIN"/>
    <property type="match status" value="1"/>
</dbReference>
<evidence type="ECO:0000313" key="3">
    <source>
        <dbReference type="Ensembl" id="ENSCWAP00000014340.1"/>
    </source>
</evidence>
<reference evidence="3" key="1">
    <citation type="submission" date="2025-08" db="UniProtKB">
        <authorList>
            <consortium name="Ensembl"/>
        </authorList>
    </citation>
    <scope>IDENTIFICATION</scope>
</reference>
<dbReference type="PANTHER" id="PTHR21859:SF15">
    <property type="entry name" value="PROTEIN SPATA31F1-RELATED"/>
    <property type="match status" value="1"/>
</dbReference>
<feature type="region of interest" description="Disordered" evidence="2">
    <location>
        <begin position="439"/>
        <end position="470"/>
    </location>
</feature>
<evidence type="ECO:0000313" key="4">
    <source>
        <dbReference type="Proteomes" id="UP000694540"/>
    </source>
</evidence>
<dbReference type="AlphaFoldDB" id="A0A8C3WHU2"/>
<reference evidence="3" key="2">
    <citation type="submission" date="2025-09" db="UniProtKB">
        <authorList>
            <consortium name="Ensembl"/>
        </authorList>
    </citation>
    <scope>IDENTIFICATION</scope>
</reference>
<dbReference type="GeneTree" id="ENSGT00950000183043"/>
<accession>A0A8C3WHU2</accession>
<name>A0A8C3WHU2_9CETA</name>
<keyword evidence="4" id="KW-1185">Reference proteome</keyword>
<sequence length="486" mass="53241">MSVKPWSGICCRGSSSFSGTYPMPHLFDQAKGVLQSHIDSKCRQIDQGNVPSCVCSSWECIIPGCLKKTSFTCIPESNPLELKAATDLDLQQKVITWMPVALDQQQQASPDAVIEHPKLPLALSEVAIEKLETTLRHKYLAFLSGLPSLYYVALCRAMAPAVTSQAVITEMVPEPVELPTELLIQVTSSEDQGLSPGSGFQDATKACADIADESQAEVQVDAITVMVPLESQAEPVRPYSLGDPILAKLNFHLRKKILEVQLGIPVKARESREQTVAVPENICTQESLGSLNNQSKTLVQELSIPPDMPCAPDPEWLYFKEQLATELKAVHQKQKQLSSSTVPHGDVHWASKISQPSGDMTESQVLCVQLEAGVNKEQGKPKLAGDHGEGDAGFAFSSMREKSQSAEVQRPEGMLLNKTPRSPWRRRHCFCLDSPCQHSPQHHPQLKLPELSPRVLGGKGSEKNDRQDSQTKLNGRACILGSVYLV</sequence>